<evidence type="ECO:0000259" key="1">
    <source>
        <dbReference type="PROSITE" id="PS51186"/>
    </source>
</evidence>
<name>A0ABV7W145_9BURK</name>
<dbReference type="Proteomes" id="UP001595729">
    <property type="component" value="Unassembled WGS sequence"/>
</dbReference>
<protein>
    <submittedName>
        <fullName evidence="2">GNAT family N-acetyltransferase</fullName>
        <ecNumber evidence="2">2.3.-.-</ecNumber>
    </submittedName>
</protein>
<reference evidence="3" key="1">
    <citation type="journal article" date="2019" name="Int. J. Syst. Evol. Microbiol.">
        <title>The Global Catalogue of Microorganisms (GCM) 10K type strain sequencing project: providing services to taxonomists for standard genome sequencing and annotation.</title>
        <authorList>
            <consortium name="The Broad Institute Genomics Platform"/>
            <consortium name="The Broad Institute Genome Sequencing Center for Infectious Disease"/>
            <person name="Wu L."/>
            <person name="Ma J."/>
        </authorList>
    </citation>
    <scope>NUCLEOTIDE SEQUENCE [LARGE SCALE GENOMIC DNA]</scope>
    <source>
        <strain evidence="3">KCTC 42501</strain>
    </source>
</reference>
<dbReference type="GO" id="GO:0016746">
    <property type="term" value="F:acyltransferase activity"/>
    <property type="evidence" value="ECO:0007669"/>
    <property type="project" value="UniProtKB-KW"/>
</dbReference>
<keyword evidence="3" id="KW-1185">Reference proteome</keyword>
<dbReference type="EC" id="2.3.-.-" evidence="2"/>
<dbReference type="Gene3D" id="3.40.630.30">
    <property type="match status" value="1"/>
</dbReference>
<gene>
    <name evidence="2" type="ORF">ACFOPI_04015</name>
</gene>
<dbReference type="InterPro" id="IPR000182">
    <property type="entry name" value="GNAT_dom"/>
</dbReference>
<evidence type="ECO:0000313" key="3">
    <source>
        <dbReference type="Proteomes" id="UP001595729"/>
    </source>
</evidence>
<proteinExistence type="predicted"/>
<dbReference type="EMBL" id="JBHRXX010000002">
    <property type="protein sequence ID" value="MFC3682746.1"/>
    <property type="molecule type" value="Genomic_DNA"/>
</dbReference>
<sequence>MTPLHPRGCCTERLDLRPVTPSDRHHLVALEADPEVMRFLNGGQSVPEAGCPDADFLTPRGAEPEVLAAHERSTGRFIGWFALFDDGRVDGLRTAEVGYRLHRWAWGQGFATEGVAALVAQAFEAPGFDRVRAQTMAANIGSRRVLEKAGFRHVDTVFPAHLRQSPGGEAGEVVYELRRHPGHGNSGCIATH</sequence>
<dbReference type="PROSITE" id="PS51186">
    <property type="entry name" value="GNAT"/>
    <property type="match status" value="1"/>
</dbReference>
<evidence type="ECO:0000313" key="2">
    <source>
        <dbReference type="EMBL" id="MFC3682746.1"/>
    </source>
</evidence>
<accession>A0ABV7W145</accession>
<dbReference type="RefSeq" id="WP_382171139.1">
    <property type="nucleotide sequence ID" value="NZ_JBHRXX010000002.1"/>
</dbReference>
<comment type="caution">
    <text evidence="2">The sequence shown here is derived from an EMBL/GenBank/DDBJ whole genome shotgun (WGS) entry which is preliminary data.</text>
</comment>
<dbReference type="PANTHER" id="PTHR43792:SF16">
    <property type="entry name" value="N-ACETYLTRANSFERASE DOMAIN-CONTAINING PROTEIN"/>
    <property type="match status" value="1"/>
</dbReference>
<keyword evidence="2" id="KW-0808">Transferase</keyword>
<dbReference type="InterPro" id="IPR016181">
    <property type="entry name" value="Acyl_CoA_acyltransferase"/>
</dbReference>
<dbReference type="PANTHER" id="PTHR43792">
    <property type="entry name" value="GNAT FAMILY, PUTATIVE (AFU_ORTHOLOGUE AFUA_3G00765)-RELATED-RELATED"/>
    <property type="match status" value="1"/>
</dbReference>
<dbReference type="Pfam" id="PF13302">
    <property type="entry name" value="Acetyltransf_3"/>
    <property type="match status" value="1"/>
</dbReference>
<dbReference type="InterPro" id="IPR051531">
    <property type="entry name" value="N-acetyltransferase"/>
</dbReference>
<dbReference type="SUPFAM" id="SSF55729">
    <property type="entry name" value="Acyl-CoA N-acyltransferases (Nat)"/>
    <property type="match status" value="1"/>
</dbReference>
<keyword evidence="2" id="KW-0012">Acyltransferase</keyword>
<organism evidence="2 3">
    <name type="scientific">Hydrogenophaga luteola</name>
    <dbReference type="NCBI Taxonomy" id="1591122"/>
    <lineage>
        <taxon>Bacteria</taxon>
        <taxon>Pseudomonadati</taxon>
        <taxon>Pseudomonadota</taxon>
        <taxon>Betaproteobacteria</taxon>
        <taxon>Burkholderiales</taxon>
        <taxon>Comamonadaceae</taxon>
        <taxon>Hydrogenophaga</taxon>
    </lineage>
</organism>
<feature type="domain" description="N-acetyltransferase" evidence="1">
    <location>
        <begin position="14"/>
        <end position="180"/>
    </location>
</feature>